<protein>
    <submittedName>
        <fullName evidence="2">Uncharacterized protein</fullName>
    </submittedName>
</protein>
<dbReference type="EMBL" id="GELH01000772">
    <property type="protein sequence ID" value="JAS03500.1"/>
    <property type="molecule type" value="Transcribed_RNA"/>
</dbReference>
<keyword evidence="1" id="KW-0812">Transmembrane</keyword>
<name>A0A194ALT3_PINFU</name>
<keyword evidence="1" id="KW-1133">Transmembrane helix</keyword>
<dbReference type="AlphaFoldDB" id="A0A194ALT3"/>
<reference evidence="2" key="1">
    <citation type="submission" date="2016-03" db="EMBL/GenBank/DDBJ databases">
        <authorList>
            <person name="Ploux O."/>
        </authorList>
    </citation>
    <scope>NUCLEOTIDE SEQUENCE</scope>
    <source>
        <tissue evidence="2">Mantle</tissue>
    </source>
</reference>
<keyword evidence="1" id="KW-0472">Membrane</keyword>
<proteinExistence type="predicted"/>
<organism evidence="2">
    <name type="scientific">Pinctada fucata</name>
    <name type="common">Akoya pearl oyster</name>
    <name type="synonym">Pinctada imbricata fucata</name>
    <dbReference type="NCBI Taxonomy" id="50426"/>
    <lineage>
        <taxon>Eukaryota</taxon>
        <taxon>Metazoa</taxon>
        <taxon>Spiralia</taxon>
        <taxon>Lophotrochozoa</taxon>
        <taxon>Mollusca</taxon>
        <taxon>Bivalvia</taxon>
        <taxon>Autobranchia</taxon>
        <taxon>Pteriomorphia</taxon>
        <taxon>Pterioida</taxon>
        <taxon>Pterioidea</taxon>
        <taxon>Pteriidae</taxon>
        <taxon>Pinctada</taxon>
    </lineage>
</organism>
<evidence type="ECO:0000256" key="1">
    <source>
        <dbReference type="SAM" id="Phobius"/>
    </source>
</evidence>
<dbReference type="EMBL" id="GELH01000771">
    <property type="protein sequence ID" value="JAS03501.1"/>
    <property type="molecule type" value="Transcribed_RNA"/>
</dbReference>
<feature type="transmembrane region" description="Helical" evidence="1">
    <location>
        <begin position="225"/>
        <end position="249"/>
    </location>
</feature>
<evidence type="ECO:0000313" key="2">
    <source>
        <dbReference type="EMBL" id="JAS03500.1"/>
    </source>
</evidence>
<accession>A0A194ALT3</accession>
<feature type="transmembrane region" description="Helical" evidence="1">
    <location>
        <begin position="192"/>
        <end position="213"/>
    </location>
</feature>
<sequence length="278" mass="30538">MEFKVDPDFIVEKAFKHLNESFAGDVSKLSKQQMEQLREAMFTTTRNFLALTHKIQDGKAPMQCLSHLDEGHINLIKCSLEIQTYEMTLADDSREASFSSPDGPVDFPATMSFASREGSDLAGNMQIASVVIESVIFFLNVIGISAPKGSGCREVVESVNEILGRFPSLNPLIARMVAASRRGNIREIVEEMIQMVVMLWEGGAFFTIAQGIFRGMAWYDWVLTVGSITAGIVAMVSTAGIALIAQLVVQVTNAVAFIRKLNNLTMLAGRSTMLNTFL</sequence>